<dbReference type="SUPFAM" id="SSF53850">
    <property type="entry name" value="Periplasmic binding protein-like II"/>
    <property type="match status" value="1"/>
</dbReference>
<dbReference type="Pfam" id="PF00497">
    <property type="entry name" value="SBP_bac_3"/>
    <property type="match status" value="1"/>
</dbReference>
<dbReference type="PROSITE" id="PS51257">
    <property type="entry name" value="PROKAR_LIPOPROTEIN"/>
    <property type="match status" value="1"/>
</dbReference>
<dbReference type="CDD" id="cd01004">
    <property type="entry name" value="PBP2_MidA_like"/>
    <property type="match status" value="1"/>
</dbReference>
<feature type="chain" id="PRO_5016570474" evidence="3">
    <location>
        <begin position="25"/>
        <end position="314"/>
    </location>
</feature>
<comment type="caution">
    <text evidence="5">The sequence shown here is derived from an EMBL/GenBank/DDBJ whole genome shotgun (WGS) entry which is preliminary data.</text>
</comment>
<feature type="region of interest" description="Disordered" evidence="2">
    <location>
        <begin position="27"/>
        <end position="50"/>
    </location>
</feature>
<feature type="signal peptide" evidence="3">
    <location>
        <begin position="1"/>
        <end position="24"/>
    </location>
</feature>
<gene>
    <name evidence="5" type="ORF">CRD59_02215</name>
</gene>
<evidence type="ECO:0000313" key="5">
    <source>
        <dbReference type="EMBL" id="RBP99869.1"/>
    </source>
</evidence>
<dbReference type="OrthoDB" id="4633994at2"/>
<proteinExistence type="predicted"/>
<dbReference type="PANTHER" id="PTHR35936:SF17">
    <property type="entry name" value="ARGININE-BINDING EXTRACELLULAR PROTEIN ARTP"/>
    <property type="match status" value="1"/>
</dbReference>
<evidence type="ECO:0000256" key="1">
    <source>
        <dbReference type="ARBA" id="ARBA00022729"/>
    </source>
</evidence>
<evidence type="ECO:0000256" key="3">
    <source>
        <dbReference type="SAM" id="SignalP"/>
    </source>
</evidence>
<keyword evidence="6" id="KW-1185">Reference proteome</keyword>
<dbReference type="RefSeq" id="WP_113852965.1">
    <property type="nucleotide sequence ID" value="NZ_PDCH01000002.1"/>
</dbReference>
<dbReference type="Proteomes" id="UP000252345">
    <property type="component" value="Unassembled WGS sequence"/>
</dbReference>
<dbReference type="AlphaFoldDB" id="A0A366KE65"/>
<protein>
    <submittedName>
        <fullName evidence="5">ABC transporter substrate-binding protein</fullName>
    </submittedName>
</protein>
<keyword evidence="1 3" id="KW-0732">Signal</keyword>
<evidence type="ECO:0000313" key="6">
    <source>
        <dbReference type="Proteomes" id="UP000252345"/>
    </source>
</evidence>
<evidence type="ECO:0000256" key="2">
    <source>
        <dbReference type="SAM" id="MobiDB-lite"/>
    </source>
</evidence>
<name>A0A366KE65_9BIFI</name>
<dbReference type="InterPro" id="IPR001638">
    <property type="entry name" value="Solute-binding_3/MltF_N"/>
</dbReference>
<reference evidence="5 6" key="1">
    <citation type="submission" date="2017-10" db="EMBL/GenBank/DDBJ databases">
        <title>Bifidobacterium xylocopum sp. nov. and Bifidobacterium aemilianum sp. nov., from the carpenter bee (Xylocopa violacea) digestive tract.</title>
        <authorList>
            <person name="Alberoni D."/>
            <person name="Baffoni L."/>
            <person name="Di Gioia D."/>
            <person name="Gaggia F."/>
            <person name="Biavati B."/>
        </authorList>
    </citation>
    <scope>NUCLEOTIDE SEQUENCE [LARGE SCALE GENOMIC DNA]</scope>
    <source>
        <strain evidence="5 6">XV2</strain>
    </source>
</reference>
<sequence length="314" mass="32655">MKSFKAIGAVVISVAMLAGLGACGTTDEPNKTAGVGKSGTSSGSHPAPYDVSGIRKDGRIAGMVPQSVAGDGKFTVAMQTSYAPSEFMDEDGKTPIGYDVDLSKALARVMGLEPDIVSASFDSIIPAIGSKYDAGISSHTITKEREQAVDFVSSFKAGTAFAVQKGNPKHLKAGDLCGSKVGVQTGTMEEQGADKLGKACVAGGGKPIEVQSYKRQTDAATALMTGKVDAFYADSQVTGYAIKQTRGKMERLGEDSDIVLQGIALKKGDGQMVQATQQAMQKLIDDGTYGKIMDHWGVKSGAVDKAEVNPEVAQ</sequence>
<feature type="domain" description="Solute-binding protein family 3/N-terminal" evidence="4">
    <location>
        <begin position="73"/>
        <end position="300"/>
    </location>
</feature>
<dbReference type="PANTHER" id="PTHR35936">
    <property type="entry name" value="MEMBRANE-BOUND LYTIC MUREIN TRANSGLYCOSYLASE F"/>
    <property type="match status" value="1"/>
</dbReference>
<organism evidence="5 6">
    <name type="scientific">Bifidobacterium xylocopae</name>
    <dbReference type="NCBI Taxonomy" id="2493119"/>
    <lineage>
        <taxon>Bacteria</taxon>
        <taxon>Bacillati</taxon>
        <taxon>Actinomycetota</taxon>
        <taxon>Actinomycetes</taxon>
        <taxon>Bifidobacteriales</taxon>
        <taxon>Bifidobacteriaceae</taxon>
        <taxon>Bifidobacterium</taxon>
    </lineage>
</organism>
<accession>A0A366KE65</accession>
<dbReference type="SMART" id="SM00062">
    <property type="entry name" value="PBPb"/>
    <property type="match status" value="1"/>
</dbReference>
<dbReference type="EMBL" id="PDCH01000002">
    <property type="protein sequence ID" value="RBP99869.1"/>
    <property type="molecule type" value="Genomic_DNA"/>
</dbReference>
<dbReference type="Gene3D" id="3.40.190.10">
    <property type="entry name" value="Periplasmic binding protein-like II"/>
    <property type="match status" value="2"/>
</dbReference>
<evidence type="ECO:0000259" key="4">
    <source>
        <dbReference type="SMART" id="SM00062"/>
    </source>
</evidence>